<sequence>MAGAVQATSYSPLMGLLYVFNLIVGTGALALPKAFQGAGYILSVVVLSISCVVSYVAATFVIEALAIGNAAQNRKRVATTESKPIDDPDTFEIKDRIEVVSLD</sequence>
<evidence type="ECO:0000256" key="2">
    <source>
        <dbReference type="ARBA" id="ARBA00022692"/>
    </source>
</evidence>
<evidence type="ECO:0000313" key="9">
    <source>
        <dbReference type="EMBL" id="EYC01962.1"/>
    </source>
</evidence>
<dbReference type="Proteomes" id="UP000024635">
    <property type="component" value="Unassembled WGS sequence"/>
</dbReference>
<comment type="similarity">
    <text evidence="6">Belongs to the TMEM104 family.</text>
</comment>
<dbReference type="PANTHER" id="PTHR16189">
    <property type="entry name" value="TRANSMEMBRANE PROTEIN 104-RELATED"/>
    <property type="match status" value="1"/>
</dbReference>
<evidence type="ECO:0000256" key="6">
    <source>
        <dbReference type="ARBA" id="ARBA00038166"/>
    </source>
</evidence>
<evidence type="ECO:0000256" key="4">
    <source>
        <dbReference type="ARBA" id="ARBA00023136"/>
    </source>
</evidence>
<keyword evidence="3 7" id="KW-1133">Transmembrane helix</keyword>
<evidence type="ECO:0000256" key="1">
    <source>
        <dbReference type="ARBA" id="ARBA00004141"/>
    </source>
</evidence>
<dbReference type="GO" id="GO:0016020">
    <property type="term" value="C:membrane"/>
    <property type="evidence" value="ECO:0007669"/>
    <property type="project" value="UniProtKB-SubCell"/>
</dbReference>
<keyword evidence="4 7" id="KW-0472">Membrane</keyword>
<proteinExistence type="inferred from homology"/>
<name>A0A016TH23_9BILA</name>
<organism evidence="9 10">
    <name type="scientific">Ancylostoma ceylanicum</name>
    <dbReference type="NCBI Taxonomy" id="53326"/>
    <lineage>
        <taxon>Eukaryota</taxon>
        <taxon>Metazoa</taxon>
        <taxon>Ecdysozoa</taxon>
        <taxon>Nematoda</taxon>
        <taxon>Chromadorea</taxon>
        <taxon>Rhabditida</taxon>
        <taxon>Rhabditina</taxon>
        <taxon>Rhabditomorpha</taxon>
        <taxon>Strongyloidea</taxon>
        <taxon>Ancylostomatidae</taxon>
        <taxon>Ancylostomatinae</taxon>
        <taxon>Ancylostoma</taxon>
    </lineage>
</organism>
<evidence type="ECO:0000313" key="10">
    <source>
        <dbReference type="Proteomes" id="UP000024635"/>
    </source>
</evidence>
<protein>
    <recommendedName>
        <fullName evidence="8">Amino acid transporter transmembrane domain-containing protein</fullName>
    </recommendedName>
</protein>
<evidence type="ECO:0000256" key="3">
    <source>
        <dbReference type="ARBA" id="ARBA00022989"/>
    </source>
</evidence>
<dbReference type="InterPro" id="IPR013057">
    <property type="entry name" value="AA_transpt_TM"/>
</dbReference>
<dbReference type="AlphaFoldDB" id="A0A016TH23"/>
<accession>A0A016TH23</accession>
<feature type="transmembrane region" description="Helical" evidence="7">
    <location>
        <begin position="12"/>
        <end position="31"/>
    </location>
</feature>
<comment type="subcellular location">
    <subcellularLocation>
        <location evidence="1">Membrane</location>
        <topology evidence="1">Multi-pass membrane protein</topology>
    </subcellularLocation>
</comment>
<dbReference type="PANTHER" id="PTHR16189:SF0">
    <property type="entry name" value="TRANSMEMBRANE PROTEIN 104"/>
    <property type="match status" value="1"/>
</dbReference>
<feature type="transmembrane region" description="Helical" evidence="7">
    <location>
        <begin position="37"/>
        <end position="66"/>
    </location>
</feature>
<keyword evidence="5" id="KW-0325">Glycoprotein</keyword>
<dbReference type="EMBL" id="JARK01001439">
    <property type="protein sequence ID" value="EYC01962.1"/>
    <property type="molecule type" value="Genomic_DNA"/>
</dbReference>
<evidence type="ECO:0000256" key="5">
    <source>
        <dbReference type="ARBA" id="ARBA00023180"/>
    </source>
</evidence>
<dbReference type="Pfam" id="PF01490">
    <property type="entry name" value="Aa_trans"/>
    <property type="match status" value="1"/>
</dbReference>
<comment type="caution">
    <text evidence="9">The sequence shown here is derived from an EMBL/GenBank/DDBJ whole genome shotgun (WGS) entry which is preliminary data.</text>
</comment>
<feature type="domain" description="Amino acid transporter transmembrane" evidence="8">
    <location>
        <begin position="11"/>
        <end position="75"/>
    </location>
</feature>
<keyword evidence="10" id="KW-1185">Reference proteome</keyword>
<evidence type="ECO:0000259" key="8">
    <source>
        <dbReference type="Pfam" id="PF01490"/>
    </source>
</evidence>
<evidence type="ECO:0000256" key="7">
    <source>
        <dbReference type="SAM" id="Phobius"/>
    </source>
</evidence>
<keyword evidence="2 7" id="KW-0812">Transmembrane</keyword>
<reference evidence="10" key="1">
    <citation type="journal article" date="2015" name="Nat. Genet.">
        <title>The genome and transcriptome of the zoonotic hookworm Ancylostoma ceylanicum identify infection-specific gene families.</title>
        <authorList>
            <person name="Schwarz E.M."/>
            <person name="Hu Y."/>
            <person name="Antoshechkin I."/>
            <person name="Miller M.M."/>
            <person name="Sternberg P.W."/>
            <person name="Aroian R.V."/>
        </authorList>
    </citation>
    <scope>NUCLEOTIDE SEQUENCE</scope>
    <source>
        <strain evidence="10">HY135</strain>
    </source>
</reference>
<gene>
    <name evidence="9" type="primary">Acey_s0103.g3563</name>
    <name evidence="9" type="ORF">Y032_0103g3563</name>
</gene>
<dbReference type="OrthoDB" id="294541at2759"/>